<evidence type="ECO:0000313" key="2">
    <source>
        <dbReference type="EMBL" id="RRO15675.1"/>
    </source>
</evidence>
<reference evidence="2 3" key="1">
    <citation type="submission" date="2018-11" db="EMBL/GenBank/DDBJ databases">
        <title>Saccharopolyspora rhizosphaerae sp. nov., an actinomycete isolated from rhizosphere soil in Thailand.</title>
        <authorList>
            <person name="Intra B."/>
            <person name="Euanorasetr J."/>
            <person name="Take A."/>
            <person name="Inahashi Y."/>
            <person name="Mori M."/>
            <person name="Panbangred W."/>
            <person name="Matsumoto A."/>
        </authorList>
    </citation>
    <scope>NUCLEOTIDE SEQUENCE [LARGE SCALE GENOMIC DNA]</scope>
    <source>
        <strain evidence="2 3">H219</strain>
    </source>
</reference>
<protein>
    <submittedName>
        <fullName evidence="2">Uncharacterized protein</fullName>
    </submittedName>
</protein>
<dbReference type="Proteomes" id="UP000274515">
    <property type="component" value="Unassembled WGS sequence"/>
</dbReference>
<keyword evidence="3" id="KW-1185">Reference proteome</keyword>
<comment type="caution">
    <text evidence="2">The sequence shown here is derived from an EMBL/GenBank/DDBJ whole genome shotgun (WGS) entry which is preliminary data.</text>
</comment>
<gene>
    <name evidence="2" type="ORF">EIL87_16855</name>
</gene>
<dbReference type="OrthoDB" id="3422149at2"/>
<evidence type="ECO:0000313" key="3">
    <source>
        <dbReference type="Proteomes" id="UP000274515"/>
    </source>
</evidence>
<evidence type="ECO:0000256" key="1">
    <source>
        <dbReference type="SAM" id="MobiDB-lite"/>
    </source>
</evidence>
<sequence length="113" mass="12163">MLKSTGSALVWWLARDESQVDDAVAKIPNLRTLTAAAHDDRVPELERGPEEHLLALVRGLQPDDEDERALLSDSTASTLEVRGHGDLAAKIRAEFAPRAPDPQTHGHVPAGSG</sequence>
<dbReference type="AlphaFoldDB" id="A0A3R8Q064"/>
<feature type="region of interest" description="Disordered" evidence="1">
    <location>
        <begin position="92"/>
        <end position="113"/>
    </location>
</feature>
<organism evidence="2 3">
    <name type="scientific">Saccharopolyspora rhizosphaerae</name>
    <dbReference type="NCBI Taxonomy" id="2492662"/>
    <lineage>
        <taxon>Bacteria</taxon>
        <taxon>Bacillati</taxon>
        <taxon>Actinomycetota</taxon>
        <taxon>Actinomycetes</taxon>
        <taxon>Pseudonocardiales</taxon>
        <taxon>Pseudonocardiaceae</taxon>
        <taxon>Saccharopolyspora</taxon>
    </lineage>
</organism>
<dbReference type="RefSeq" id="WP_125091472.1">
    <property type="nucleotide sequence ID" value="NZ_RSAA01000015.1"/>
</dbReference>
<accession>A0A3R8Q064</accession>
<proteinExistence type="predicted"/>
<dbReference type="EMBL" id="RSAA01000015">
    <property type="protein sequence ID" value="RRO15675.1"/>
    <property type="molecule type" value="Genomic_DNA"/>
</dbReference>
<name>A0A3R8Q064_9PSEU</name>